<keyword evidence="5 7" id="KW-1133">Transmembrane helix</keyword>
<evidence type="ECO:0000256" key="4">
    <source>
        <dbReference type="ARBA" id="ARBA00022692"/>
    </source>
</evidence>
<accession>A0A318XJJ8</accession>
<comment type="subcellular location">
    <subcellularLocation>
        <location evidence="1">Cell membrane</location>
        <topology evidence="1">Multi-pass membrane protein</topology>
    </subcellularLocation>
</comment>
<dbReference type="RefSeq" id="WP_110462334.1">
    <property type="nucleotide sequence ID" value="NZ_QKMR01000013.1"/>
</dbReference>
<feature type="domain" description="Polysaccharide chain length determinant N-terminal" evidence="8">
    <location>
        <begin position="10"/>
        <end position="97"/>
    </location>
</feature>
<evidence type="ECO:0000313" key="9">
    <source>
        <dbReference type="EMBL" id="PYG87174.1"/>
    </source>
</evidence>
<feature type="transmembrane region" description="Helical" evidence="7">
    <location>
        <begin position="307"/>
        <end position="327"/>
    </location>
</feature>
<evidence type="ECO:0000256" key="1">
    <source>
        <dbReference type="ARBA" id="ARBA00004651"/>
    </source>
</evidence>
<protein>
    <submittedName>
        <fullName evidence="9">LPS O-antigen subunit length determinant protein (WzzB/FepE family)</fullName>
    </submittedName>
</protein>
<feature type="transmembrane region" description="Helical" evidence="7">
    <location>
        <begin position="25"/>
        <end position="50"/>
    </location>
</feature>
<keyword evidence="10" id="KW-1185">Reference proteome</keyword>
<gene>
    <name evidence="9" type="ORF">LY28_02310</name>
</gene>
<dbReference type="PANTHER" id="PTHR32309">
    <property type="entry name" value="TYROSINE-PROTEIN KINASE"/>
    <property type="match status" value="1"/>
</dbReference>
<dbReference type="PANTHER" id="PTHR32309:SF13">
    <property type="entry name" value="FERRIC ENTEROBACTIN TRANSPORT PROTEIN FEPE"/>
    <property type="match status" value="1"/>
</dbReference>
<evidence type="ECO:0000259" key="8">
    <source>
        <dbReference type="Pfam" id="PF02706"/>
    </source>
</evidence>
<dbReference type="InterPro" id="IPR050445">
    <property type="entry name" value="Bact_polysacc_biosynth/exp"/>
</dbReference>
<comment type="similarity">
    <text evidence="2">Belongs to the CpsC/CapA family.</text>
</comment>
<dbReference type="GO" id="GO:0004713">
    <property type="term" value="F:protein tyrosine kinase activity"/>
    <property type="evidence" value="ECO:0007669"/>
    <property type="project" value="TreeGrafter"/>
</dbReference>
<keyword evidence="4 7" id="KW-0812">Transmembrane</keyword>
<dbReference type="Pfam" id="PF02706">
    <property type="entry name" value="Wzz"/>
    <property type="match status" value="1"/>
</dbReference>
<keyword evidence="3" id="KW-1003">Cell membrane</keyword>
<sequence>MNEGQNYDYEIDLRELLLVLWKKKLIIVSFSLAGAILAGLLSIFVITPVYNTDLKIDLNIPETYITKYGEYKLPVSTNGQYMNLITSNDVILNTMNDMGYKRGEDMTIKELKEKISMGDIDTKNSSQNVFDVKVSAKSAEESLKFAKTLYNNYFEYVDMLTRDRAVSYYYDSFSAGLKGQEVILESTKKILAENKAVLVKTPETINQSALVAKGNNIVIENIINPAYVKLQEGIVENEQLIISTEDSIRVFKQNLKELDIEKKAIAEYYETGISEEQEGSIVNIAKTNIYLLSSPVAPIAKTSPSNGLNAVIGLVIGGMLAVVLVLVKEYWLKKGQNI</sequence>
<reference evidence="9 10" key="1">
    <citation type="submission" date="2018-06" db="EMBL/GenBank/DDBJ databases">
        <title>Genomic Encyclopedia of Type Strains, Phase I: the one thousand microbial genomes (KMG-I) project.</title>
        <authorList>
            <person name="Kyrpides N."/>
        </authorList>
    </citation>
    <scope>NUCLEOTIDE SEQUENCE [LARGE SCALE GENOMIC DNA]</scope>
    <source>
        <strain evidence="9 10">DSM 19573</strain>
    </source>
</reference>
<evidence type="ECO:0000313" key="10">
    <source>
        <dbReference type="Proteomes" id="UP000248132"/>
    </source>
</evidence>
<evidence type="ECO:0000256" key="7">
    <source>
        <dbReference type="SAM" id="Phobius"/>
    </source>
</evidence>
<dbReference type="GO" id="GO:0005886">
    <property type="term" value="C:plasma membrane"/>
    <property type="evidence" value="ECO:0007669"/>
    <property type="project" value="UniProtKB-SubCell"/>
</dbReference>
<comment type="caution">
    <text evidence="9">The sequence shown here is derived from an EMBL/GenBank/DDBJ whole genome shotgun (WGS) entry which is preliminary data.</text>
</comment>
<dbReference type="OrthoDB" id="2360475at2"/>
<proteinExistence type="inferred from homology"/>
<keyword evidence="6 7" id="KW-0472">Membrane</keyword>
<evidence type="ECO:0000256" key="3">
    <source>
        <dbReference type="ARBA" id="ARBA00022475"/>
    </source>
</evidence>
<evidence type="ECO:0000256" key="5">
    <source>
        <dbReference type="ARBA" id="ARBA00022989"/>
    </source>
</evidence>
<evidence type="ECO:0000256" key="6">
    <source>
        <dbReference type="ARBA" id="ARBA00023136"/>
    </source>
</evidence>
<evidence type="ECO:0000256" key="2">
    <source>
        <dbReference type="ARBA" id="ARBA00006683"/>
    </source>
</evidence>
<dbReference type="Proteomes" id="UP000248132">
    <property type="component" value="Unassembled WGS sequence"/>
</dbReference>
<name>A0A318XJJ8_9FIRM</name>
<dbReference type="AlphaFoldDB" id="A0A318XJJ8"/>
<dbReference type="EMBL" id="QKMR01000013">
    <property type="protein sequence ID" value="PYG87174.1"/>
    <property type="molecule type" value="Genomic_DNA"/>
</dbReference>
<organism evidence="9 10">
    <name type="scientific">Ruminiclostridium sufflavum DSM 19573</name>
    <dbReference type="NCBI Taxonomy" id="1121337"/>
    <lineage>
        <taxon>Bacteria</taxon>
        <taxon>Bacillati</taxon>
        <taxon>Bacillota</taxon>
        <taxon>Clostridia</taxon>
        <taxon>Eubacteriales</taxon>
        <taxon>Oscillospiraceae</taxon>
        <taxon>Ruminiclostridium</taxon>
    </lineage>
</organism>
<dbReference type="InterPro" id="IPR003856">
    <property type="entry name" value="LPS_length_determ_N"/>
</dbReference>